<accession>A0A1D3KZH2</accession>
<gene>
    <name evidence="2" type="primary">CUTA1</name>
    <name evidence="2" type="ORF">MCBB_0081</name>
</gene>
<dbReference type="KEGG" id="mcub:MCBB_0081"/>
<keyword evidence="3" id="KW-1185">Reference proteome</keyword>
<dbReference type="PANTHER" id="PTHR23419">
    <property type="entry name" value="DIVALENT CATION TOLERANCE CUTA-RELATED"/>
    <property type="match status" value="1"/>
</dbReference>
<dbReference type="InterPro" id="IPR011322">
    <property type="entry name" value="N-reg_PII-like_a/b"/>
</dbReference>
<dbReference type="AlphaFoldDB" id="A0A1D3KZH2"/>
<evidence type="ECO:0000313" key="2">
    <source>
        <dbReference type="EMBL" id="SCG84669.1"/>
    </source>
</evidence>
<dbReference type="RefSeq" id="WP_071905752.1">
    <property type="nucleotide sequence ID" value="NZ_LT607756.1"/>
</dbReference>
<dbReference type="EMBL" id="LT607756">
    <property type="protein sequence ID" value="SCG84669.1"/>
    <property type="molecule type" value="Genomic_DNA"/>
</dbReference>
<dbReference type="Proteomes" id="UP000094707">
    <property type="component" value="Chromosome I"/>
</dbReference>
<evidence type="ECO:0000256" key="1">
    <source>
        <dbReference type="ARBA" id="ARBA00010169"/>
    </source>
</evidence>
<dbReference type="InterPro" id="IPR004323">
    <property type="entry name" value="Ion_tolerance_CutA"/>
</dbReference>
<evidence type="ECO:0000313" key="3">
    <source>
        <dbReference type="Proteomes" id="UP000094707"/>
    </source>
</evidence>
<dbReference type="InterPro" id="IPR015867">
    <property type="entry name" value="N-reg_PII/ATP_PRibTrfase_C"/>
</dbReference>
<reference evidence="2 3" key="1">
    <citation type="submission" date="2016-08" db="EMBL/GenBank/DDBJ databases">
        <authorList>
            <person name="Seilhamer J.J."/>
        </authorList>
    </citation>
    <scope>NUCLEOTIDE SEQUENCE [LARGE SCALE GENOMIC DNA]</scope>
    <source>
        <strain evidence="2">Buetzberg</strain>
    </source>
</reference>
<organism evidence="2 3">
    <name type="scientific">Methanobacterium congolense</name>
    <dbReference type="NCBI Taxonomy" id="118062"/>
    <lineage>
        <taxon>Archaea</taxon>
        <taxon>Methanobacteriati</taxon>
        <taxon>Methanobacteriota</taxon>
        <taxon>Methanomada group</taxon>
        <taxon>Methanobacteria</taxon>
        <taxon>Methanobacteriales</taxon>
        <taxon>Methanobacteriaceae</taxon>
        <taxon>Methanobacterium</taxon>
    </lineage>
</organism>
<sequence length="104" mass="11960">MYSFVYITTSGVSESKKIAKILLKEKLVACTNIVPRIESTYLWNGEIEEDSESLLIAKTLSNKVPEVTERVKRVHSYDIPCILEFEIKSGSPDYLEWMRSELLD</sequence>
<dbReference type="OrthoDB" id="8015at2157"/>
<dbReference type="Pfam" id="PF03091">
    <property type="entry name" value="CutA1"/>
    <property type="match status" value="1"/>
</dbReference>
<proteinExistence type="inferred from homology"/>
<dbReference type="GeneID" id="30410947"/>
<protein>
    <submittedName>
        <fullName evidence="2">Protein CutA 1, chloroplastic</fullName>
    </submittedName>
</protein>
<name>A0A1D3KZH2_9EURY</name>
<dbReference type="PANTHER" id="PTHR23419:SF8">
    <property type="entry name" value="FI09726P"/>
    <property type="match status" value="1"/>
</dbReference>
<dbReference type="GO" id="GO:0005507">
    <property type="term" value="F:copper ion binding"/>
    <property type="evidence" value="ECO:0007669"/>
    <property type="project" value="TreeGrafter"/>
</dbReference>
<dbReference type="GO" id="GO:0010038">
    <property type="term" value="P:response to metal ion"/>
    <property type="evidence" value="ECO:0007669"/>
    <property type="project" value="InterPro"/>
</dbReference>
<comment type="similarity">
    <text evidence="1">Belongs to the CutA family.</text>
</comment>
<dbReference type="STRING" id="118062.MCBB_0081"/>
<dbReference type="Gene3D" id="3.30.70.120">
    <property type="match status" value="1"/>
</dbReference>
<dbReference type="SUPFAM" id="SSF54913">
    <property type="entry name" value="GlnB-like"/>
    <property type="match status" value="1"/>
</dbReference>